<dbReference type="PANTHER" id="PTHR12555">
    <property type="entry name" value="UBIQUITIN FUSION DEGRADATON PROTEIN 1"/>
    <property type="match status" value="1"/>
</dbReference>
<organism evidence="6 7">
    <name type="scientific">Taphrina deformans (strain PYCC 5710 / ATCC 11124 / CBS 356.35 / IMI 108563 / JCM 9778 / NBRC 8474)</name>
    <name type="common">Peach leaf curl fungus</name>
    <name type="synonym">Lalaria deformans</name>
    <dbReference type="NCBI Taxonomy" id="1097556"/>
    <lineage>
        <taxon>Eukaryota</taxon>
        <taxon>Fungi</taxon>
        <taxon>Dikarya</taxon>
        <taxon>Ascomycota</taxon>
        <taxon>Taphrinomycotina</taxon>
        <taxon>Taphrinomycetes</taxon>
        <taxon>Taphrinales</taxon>
        <taxon>Taphrinaceae</taxon>
        <taxon>Taphrina</taxon>
    </lineage>
</organism>
<dbReference type="EMBL" id="CAHR02000045">
    <property type="protein sequence ID" value="CCG81579.1"/>
    <property type="molecule type" value="Genomic_DNA"/>
</dbReference>
<dbReference type="InterPro" id="IPR042299">
    <property type="entry name" value="Ufd1-like_Nn"/>
</dbReference>
<dbReference type="GO" id="GO:0034098">
    <property type="term" value="C:VCP-NPL4-UFD1 AAA ATPase complex"/>
    <property type="evidence" value="ECO:0007669"/>
    <property type="project" value="TreeGrafter"/>
</dbReference>
<dbReference type="GO" id="GO:0036503">
    <property type="term" value="P:ERAD pathway"/>
    <property type="evidence" value="ECO:0007669"/>
    <property type="project" value="TreeGrafter"/>
</dbReference>
<dbReference type="InterPro" id="IPR055417">
    <property type="entry name" value="UFD1_N1"/>
</dbReference>
<dbReference type="VEuPathDB" id="FungiDB:TAPDE_001430"/>
<keyword evidence="7" id="KW-1185">Reference proteome</keyword>
<dbReference type="InterPro" id="IPR042556">
    <property type="entry name" value="AZUL_sf"/>
</dbReference>
<evidence type="ECO:0000259" key="4">
    <source>
        <dbReference type="Pfam" id="PF16558"/>
    </source>
</evidence>
<reference evidence="6 7" key="1">
    <citation type="journal article" date="2013" name="MBio">
        <title>Genome sequencing of the plant pathogen Taphrina deformans, the causal agent of peach leaf curl.</title>
        <authorList>
            <person name="Cisse O.H."/>
            <person name="Almeida J.M.G.C.F."/>
            <person name="Fonseca A."/>
            <person name="Kumar A.A."/>
            <person name="Salojaervi J."/>
            <person name="Overmyer K."/>
            <person name="Hauser P.M."/>
            <person name="Pagni M."/>
        </authorList>
    </citation>
    <scope>NUCLEOTIDE SEQUENCE [LARGE SCALE GENOMIC DNA]</scope>
    <source>
        <strain evidence="7">PYCC 5710 / ATCC 11124 / CBS 356.35 / IMI 108563 / JCM 9778 / NBRC 8474</strain>
    </source>
</reference>
<dbReference type="eggNOG" id="KOG1816">
    <property type="taxonomic scope" value="Eukaryota"/>
</dbReference>
<evidence type="ECO:0000259" key="5">
    <source>
        <dbReference type="Pfam" id="PF24842"/>
    </source>
</evidence>
<dbReference type="InterPro" id="IPR055418">
    <property type="entry name" value="UFD1_N2"/>
</dbReference>
<dbReference type="InterPro" id="IPR004854">
    <property type="entry name" value="Ufd1-like"/>
</dbReference>
<comment type="caution">
    <text evidence="6">The sequence shown here is derived from an EMBL/GenBank/DDBJ whole genome shotgun (WGS) entry which is preliminary data.</text>
</comment>
<evidence type="ECO:0000259" key="3">
    <source>
        <dbReference type="Pfam" id="PF03152"/>
    </source>
</evidence>
<feature type="domain" description="Ubiquitin fusion degradation protein UFD1 N-terminal subdomain 2" evidence="5">
    <location>
        <begin position="96"/>
        <end position="167"/>
    </location>
</feature>
<dbReference type="STRING" id="1097556.R4X809"/>
<feature type="domain" description="Ubiquitin fusion degradation protein UFD1 N-terminal subdomain 1" evidence="3">
    <location>
        <begin position="11"/>
        <end position="94"/>
    </location>
</feature>
<protein>
    <submittedName>
        <fullName evidence="6">Uncharacterized protein</fullName>
    </submittedName>
</protein>
<dbReference type="AlphaFoldDB" id="R4X809"/>
<dbReference type="GO" id="GO:0031593">
    <property type="term" value="F:polyubiquitin modification-dependent protein binding"/>
    <property type="evidence" value="ECO:0007669"/>
    <property type="project" value="TreeGrafter"/>
</dbReference>
<feature type="domain" description="Ubiquitin-protein ligase E3A N-terminal zinc-binding" evidence="4">
    <location>
        <begin position="525"/>
        <end position="550"/>
    </location>
</feature>
<comment type="similarity">
    <text evidence="1">Belongs to the UFD1 family.</text>
</comment>
<dbReference type="OrthoDB" id="193703at2759"/>
<accession>R4X809</accession>
<evidence type="ECO:0000313" key="6">
    <source>
        <dbReference type="EMBL" id="CCG81579.1"/>
    </source>
</evidence>
<dbReference type="GO" id="GO:0006511">
    <property type="term" value="P:ubiquitin-dependent protein catabolic process"/>
    <property type="evidence" value="ECO:0007669"/>
    <property type="project" value="InterPro"/>
</dbReference>
<dbReference type="Pfam" id="PF23580">
    <property type="entry name" value="Znf_XAF1_N"/>
    <property type="match status" value="1"/>
</dbReference>
<evidence type="ECO:0000256" key="2">
    <source>
        <dbReference type="ARBA" id="ARBA00022786"/>
    </source>
</evidence>
<dbReference type="Gene3D" id="6.10.130.10">
    <property type="entry name" value="Ubiquitin-protein ligase E3A, N-terminal zinc-binding domain (AZUL)"/>
    <property type="match status" value="1"/>
</dbReference>
<dbReference type="Pfam" id="PF03152">
    <property type="entry name" value="UFD1_N1"/>
    <property type="match status" value="1"/>
</dbReference>
<dbReference type="Pfam" id="PF24842">
    <property type="entry name" value="UFD1_N2"/>
    <property type="match status" value="1"/>
</dbReference>
<dbReference type="Gene3D" id="2.40.40.50">
    <property type="entry name" value="Ubiquitin fusion degradation protein UFD1, N-terminal domain"/>
    <property type="match status" value="1"/>
</dbReference>
<dbReference type="InterPro" id="IPR032353">
    <property type="entry name" value="AZUL"/>
</dbReference>
<dbReference type="Proteomes" id="UP000013776">
    <property type="component" value="Unassembled WGS sequence"/>
</dbReference>
<dbReference type="Gene3D" id="3.10.330.10">
    <property type="match status" value="1"/>
</dbReference>
<name>R4X809_TAPDE</name>
<dbReference type="Pfam" id="PF16558">
    <property type="entry name" value="AZUL"/>
    <property type="match status" value="1"/>
</dbReference>
<proteinExistence type="inferred from homology"/>
<evidence type="ECO:0000256" key="1">
    <source>
        <dbReference type="ARBA" id="ARBA00006043"/>
    </source>
</evidence>
<sequence length="627" mass="69478">MLLQQICRVGEQKINEATDKVILPQSFLDAILREYTNTDLPSPLTFAVSAGSRKSHVGVREFSALEGEIIMPSMVCDNLAVKAGIQVSVKLVELEKGESVKLRPLTAEYDLNQDWKIALEGAFRSQVTTLTLGDVIRLSSGMRFLIDELLPANAVCIVDTDLEVVLEPMSEEQALTTVNTTEALKTSKMTTKLVLEEEHETQFRADQDFVLDEWDQSVPLTITLKCSSPDMCLAIGAKDESVNVRYNLWSDLRSKENKQVIIEAPSIPLGLRGLTLKVMSDEPGFFTIKASQQSAHGSVMSDDDAPVGPDEVRCTNCLVVVPKRSLVLHERHCLRNHRKCPHPGCTYVSKKDVPGNHWHCPDCSESGEGSLQLHETRFHTTQTCDCTRQFPDIPALARHRATFCPLKMHICQFCHLSVPQGDPNAVSYHDASTGLSLHESTCGSKTITCDSCGRPCLLKNLTVHQKLHDSQRKLHPLPRICRNENCVRGVGPGAGPRALCNACFGPLYSSAQDDDGSRLQSRIKRRYATQLMSGCRRSSCRNVYCASATGLKTTYADALRKVDEMSGDRAWFCVDEGTQRARVAAEMIECEGEYAIEWCCRALDWAGGDVSKARGWLSREAVMKNES</sequence>
<evidence type="ECO:0000313" key="7">
    <source>
        <dbReference type="Proteomes" id="UP000013776"/>
    </source>
</evidence>
<dbReference type="PANTHER" id="PTHR12555:SF15">
    <property type="entry name" value="FUSION DEGRADATION PROTEIN (UFD1), PUTATIVE (AFU_ORTHOLOGUE AFUA_4G04640)-RELATED"/>
    <property type="match status" value="1"/>
</dbReference>
<keyword evidence="2" id="KW-0833">Ubl conjugation pathway</keyword>
<gene>
    <name evidence="6" type="ORF">TAPDE_001430</name>
</gene>